<proteinExistence type="predicted"/>
<dbReference type="Proteomes" id="UP000095287">
    <property type="component" value="Unplaced"/>
</dbReference>
<protein>
    <submittedName>
        <fullName evidence="3">Uncharacterized protein</fullName>
    </submittedName>
</protein>
<dbReference type="WBParaSite" id="L893_g6483.t1">
    <property type="protein sequence ID" value="L893_g6483.t1"/>
    <property type="gene ID" value="L893_g6483"/>
</dbReference>
<name>A0A1I8AKT0_9BILA</name>
<accession>A0A1I8AKT0</accession>
<evidence type="ECO:0000313" key="3">
    <source>
        <dbReference type="WBParaSite" id="L893_g6483.t1"/>
    </source>
</evidence>
<dbReference type="AlphaFoldDB" id="A0A1I8AKT0"/>
<evidence type="ECO:0000313" key="2">
    <source>
        <dbReference type="Proteomes" id="UP000095287"/>
    </source>
</evidence>
<keyword evidence="2" id="KW-1185">Reference proteome</keyword>
<feature type="region of interest" description="Disordered" evidence="1">
    <location>
        <begin position="64"/>
        <end position="85"/>
    </location>
</feature>
<organism evidence="2 3">
    <name type="scientific">Steinernema glaseri</name>
    <dbReference type="NCBI Taxonomy" id="37863"/>
    <lineage>
        <taxon>Eukaryota</taxon>
        <taxon>Metazoa</taxon>
        <taxon>Ecdysozoa</taxon>
        <taxon>Nematoda</taxon>
        <taxon>Chromadorea</taxon>
        <taxon>Rhabditida</taxon>
        <taxon>Tylenchina</taxon>
        <taxon>Panagrolaimomorpha</taxon>
        <taxon>Strongyloidoidea</taxon>
        <taxon>Steinernematidae</taxon>
        <taxon>Steinernema</taxon>
    </lineage>
</organism>
<reference evidence="3" key="1">
    <citation type="submission" date="2016-11" db="UniProtKB">
        <authorList>
            <consortium name="WormBaseParasite"/>
        </authorList>
    </citation>
    <scope>IDENTIFICATION</scope>
</reference>
<sequence>MRRRQPKPPSCTKPCKASGSSFWQSVPLLNYVVSVVRNSDDARTSSVDNDDEQLERPIFDDLVTKNNPSGRKKEPNARDCINEKNSPVFPHKHRASVRKFIWIFHHVVREMYSKEGQLRRIEDMDVESPKKHTLKTIRLNNDCPEIGRWKPTIRSVDEYYYEESPQQSTVLTVV</sequence>
<evidence type="ECO:0000256" key="1">
    <source>
        <dbReference type="SAM" id="MobiDB-lite"/>
    </source>
</evidence>
<feature type="compositionally biased region" description="Basic and acidic residues" evidence="1">
    <location>
        <begin position="71"/>
        <end position="82"/>
    </location>
</feature>